<accession>A0ABT8KJ00</accession>
<sequence length="412" mass="46284">MKLGPGLNPRTSNKTALGTVLKYAAGGALVGMVAAAIFFYGNLGNWDDASARSRSFNIANFNWKKNIIIDQTKVKGNTDLMDFPVMISLEEEYLKSRMYGGQLENDHGYDVIFSDYSGNILWHQVEKYDPSTGRYIAWVKVPKLSTDEMTTISMYYGSSSITSNTSGDGVWDNNYGGVWHLENNFMDATAHGNDGSDQNTTQSSDGLVAGALNFMGIKDEIGSVVHIEDNSSIDLHESGTVEAWIYVKTFQDWAGVIYKGESDDFSDDSYFIQFWGNGDNQKIIFGLRDESGTYSYERSEIDLKAEEWYHIAFTWDQSKLQLYVNGYDYGSKVNRLSARNTSAGLNIGTQVNSDPSKFPFDGIIDEVRISNIARSQAWIATQYNNQKDPASFYRIEEEQQVRIEKEQGDKMN</sequence>
<feature type="transmembrane region" description="Helical" evidence="1">
    <location>
        <begin position="20"/>
        <end position="43"/>
    </location>
</feature>
<dbReference type="InterPro" id="IPR018765">
    <property type="entry name" value="DUF2341"/>
</dbReference>
<evidence type="ECO:0000313" key="4">
    <source>
        <dbReference type="Proteomes" id="UP001172082"/>
    </source>
</evidence>
<dbReference type="InterPro" id="IPR013320">
    <property type="entry name" value="ConA-like_dom_sf"/>
</dbReference>
<evidence type="ECO:0000259" key="2">
    <source>
        <dbReference type="Pfam" id="PF10102"/>
    </source>
</evidence>
<comment type="caution">
    <text evidence="3">The sequence shown here is derived from an EMBL/GenBank/DDBJ whole genome shotgun (WGS) entry which is preliminary data.</text>
</comment>
<evidence type="ECO:0000313" key="3">
    <source>
        <dbReference type="EMBL" id="MDN5200219.1"/>
    </source>
</evidence>
<feature type="domain" description="DUF2341" evidence="2">
    <location>
        <begin position="108"/>
        <end position="171"/>
    </location>
</feature>
<protein>
    <submittedName>
        <fullName evidence="3">DUF2341 domain-containing protein</fullName>
    </submittedName>
</protein>
<name>A0ABT8KJ00_9BACT</name>
<proteinExistence type="predicted"/>
<dbReference type="Gene3D" id="2.60.120.200">
    <property type="match status" value="1"/>
</dbReference>
<evidence type="ECO:0000256" key="1">
    <source>
        <dbReference type="SAM" id="Phobius"/>
    </source>
</evidence>
<dbReference type="Pfam" id="PF13385">
    <property type="entry name" value="Laminin_G_3"/>
    <property type="match status" value="1"/>
</dbReference>
<dbReference type="EMBL" id="JAUJEA010000001">
    <property type="protein sequence ID" value="MDN5200219.1"/>
    <property type="molecule type" value="Genomic_DNA"/>
</dbReference>
<keyword evidence="1" id="KW-0472">Membrane</keyword>
<dbReference type="Pfam" id="PF10102">
    <property type="entry name" value="DUF2341"/>
    <property type="match status" value="1"/>
</dbReference>
<gene>
    <name evidence="3" type="ORF">QQ008_02575</name>
</gene>
<dbReference type="SUPFAM" id="SSF49899">
    <property type="entry name" value="Concanavalin A-like lectins/glucanases"/>
    <property type="match status" value="1"/>
</dbReference>
<dbReference type="Proteomes" id="UP001172082">
    <property type="component" value="Unassembled WGS sequence"/>
</dbReference>
<keyword evidence="1" id="KW-1133">Transmembrane helix</keyword>
<keyword evidence="1" id="KW-0812">Transmembrane</keyword>
<keyword evidence="4" id="KW-1185">Reference proteome</keyword>
<organism evidence="3 4">
    <name type="scientific">Splendidivirga corallicola</name>
    <dbReference type="NCBI Taxonomy" id="3051826"/>
    <lineage>
        <taxon>Bacteria</taxon>
        <taxon>Pseudomonadati</taxon>
        <taxon>Bacteroidota</taxon>
        <taxon>Cytophagia</taxon>
        <taxon>Cytophagales</taxon>
        <taxon>Splendidivirgaceae</taxon>
        <taxon>Splendidivirga</taxon>
    </lineage>
</organism>
<reference evidence="3" key="1">
    <citation type="submission" date="2023-06" db="EMBL/GenBank/DDBJ databases">
        <title>Genomic of Parafulvivirga corallium.</title>
        <authorList>
            <person name="Wang G."/>
        </authorList>
    </citation>
    <scope>NUCLEOTIDE SEQUENCE</scope>
    <source>
        <strain evidence="3">BMA10</strain>
    </source>
</reference>
<dbReference type="RefSeq" id="WP_346750245.1">
    <property type="nucleotide sequence ID" value="NZ_JAUJEA010000001.1"/>
</dbReference>